<keyword evidence="7" id="KW-0630">Potassium</keyword>
<evidence type="ECO:0000256" key="1">
    <source>
        <dbReference type="ARBA" id="ARBA00004141"/>
    </source>
</evidence>
<dbReference type="Proteomes" id="UP000248882">
    <property type="component" value="Unassembled WGS sequence"/>
</dbReference>
<name>A0A2W7RRF6_9BACT</name>
<dbReference type="Pfam" id="PF00520">
    <property type="entry name" value="Ion_trans"/>
    <property type="match status" value="1"/>
</dbReference>
<dbReference type="AlphaFoldDB" id="A0A2W7RRF6"/>
<dbReference type="RefSeq" id="WP_111316231.1">
    <property type="nucleotide sequence ID" value="NZ_QKZT01000001.1"/>
</dbReference>
<protein>
    <submittedName>
        <fullName evidence="14">Voltage-gated potassium channel</fullName>
    </submittedName>
</protein>
<evidence type="ECO:0000256" key="8">
    <source>
        <dbReference type="ARBA" id="ARBA00022989"/>
    </source>
</evidence>
<gene>
    <name evidence="14" type="ORF">LV85_00110</name>
</gene>
<evidence type="ECO:0000256" key="9">
    <source>
        <dbReference type="ARBA" id="ARBA00023065"/>
    </source>
</evidence>
<dbReference type="EMBL" id="QKZT01000001">
    <property type="protein sequence ID" value="PZX57927.1"/>
    <property type="molecule type" value="Genomic_DNA"/>
</dbReference>
<dbReference type="Gene3D" id="1.20.120.350">
    <property type="entry name" value="Voltage-gated potassium channels. Chain C"/>
    <property type="match status" value="1"/>
</dbReference>
<keyword evidence="9" id="KW-0406">Ion transport</keyword>
<evidence type="ECO:0000256" key="12">
    <source>
        <dbReference type="SAM" id="Phobius"/>
    </source>
</evidence>
<comment type="caution">
    <text evidence="14">The sequence shown here is derived from an EMBL/GenBank/DDBJ whole genome shotgun (WGS) entry which is preliminary data.</text>
</comment>
<dbReference type="PANTHER" id="PTHR11537">
    <property type="entry name" value="VOLTAGE-GATED POTASSIUM CHANNEL"/>
    <property type="match status" value="1"/>
</dbReference>
<keyword evidence="8 12" id="KW-1133">Transmembrane helix</keyword>
<keyword evidence="6" id="KW-0851">Voltage-gated channel</keyword>
<feature type="transmembrane region" description="Helical" evidence="12">
    <location>
        <begin position="207"/>
        <end position="227"/>
    </location>
</feature>
<organism evidence="14 15">
    <name type="scientific">Algoriphagus chordae</name>
    <dbReference type="NCBI Taxonomy" id="237019"/>
    <lineage>
        <taxon>Bacteria</taxon>
        <taxon>Pseudomonadati</taxon>
        <taxon>Bacteroidota</taxon>
        <taxon>Cytophagia</taxon>
        <taxon>Cytophagales</taxon>
        <taxon>Cyclobacteriaceae</taxon>
        <taxon>Algoriphagus</taxon>
    </lineage>
</organism>
<dbReference type="PANTHER" id="PTHR11537:SF254">
    <property type="entry name" value="POTASSIUM VOLTAGE-GATED CHANNEL PROTEIN SHAB"/>
    <property type="match status" value="1"/>
</dbReference>
<feature type="transmembrane region" description="Helical" evidence="12">
    <location>
        <begin position="83"/>
        <end position="105"/>
    </location>
</feature>
<evidence type="ECO:0000313" key="14">
    <source>
        <dbReference type="EMBL" id="PZX57927.1"/>
    </source>
</evidence>
<proteinExistence type="predicted"/>
<sequence length="270" mass="30511">MIITKKRLAHIVFESDDWASKTFDIVLLGMIFGSIFIAILDSVASLRAKYGEIFFVLEWVFTILFTIEYFLRVWLSREPKGYIFSFFGMVDLLAILPSYLSFFVLNSQLFTVVRALRLLRVIRILKLGRYVAEAEYLTKSLRSSSHKILLFIGFVVTVVLIMGTFMFIIEGPQHGFTSIPIGMYWAIVTLTTVGFGDIYPVTPLGQLVSSLIMLLGYAIIAVPTGIVSSEMAAQKRKDEKAQANNSCPKCRFSPINLTDNYCKNCGEKLF</sequence>
<feature type="transmembrane region" description="Helical" evidence="12">
    <location>
        <begin position="181"/>
        <end position="201"/>
    </location>
</feature>
<keyword evidence="5" id="KW-0631">Potassium channel</keyword>
<evidence type="ECO:0000259" key="13">
    <source>
        <dbReference type="Pfam" id="PF00520"/>
    </source>
</evidence>
<evidence type="ECO:0000256" key="4">
    <source>
        <dbReference type="ARBA" id="ARBA00022692"/>
    </source>
</evidence>
<comment type="subcellular location">
    <subcellularLocation>
        <location evidence="1">Membrane</location>
        <topology evidence="1">Multi-pass membrane protein</topology>
    </subcellularLocation>
</comment>
<keyword evidence="10 12" id="KW-0472">Membrane</keyword>
<keyword evidence="11 14" id="KW-0407">Ion channel</keyword>
<evidence type="ECO:0000256" key="3">
    <source>
        <dbReference type="ARBA" id="ARBA00022538"/>
    </source>
</evidence>
<dbReference type="InterPro" id="IPR028325">
    <property type="entry name" value="VG_K_chnl"/>
</dbReference>
<feature type="transmembrane region" description="Helical" evidence="12">
    <location>
        <begin position="53"/>
        <end position="71"/>
    </location>
</feature>
<evidence type="ECO:0000256" key="11">
    <source>
        <dbReference type="ARBA" id="ARBA00023303"/>
    </source>
</evidence>
<evidence type="ECO:0000256" key="2">
    <source>
        <dbReference type="ARBA" id="ARBA00022448"/>
    </source>
</evidence>
<dbReference type="GO" id="GO:0005249">
    <property type="term" value="F:voltage-gated potassium channel activity"/>
    <property type="evidence" value="ECO:0007669"/>
    <property type="project" value="InterPro"/>
</dbReference>
<dbReference type="SUPFAM" id="SSF81324">
    <property type="entry name" value="Voltage-gated potassium channels"/>
    <property type="match status" value="1"/>
</dbReference>
<feature type="transmembrane region" description="Helical" evidence="12">
    <location>
        <begin position="148"/>
        <end position="169"/>
    </location>
</feature>
<dbReference type="OrthoDB" id="9799090at2"/>
<accession>A0A2W7RRF6</accession>
<dbReference type="InterPro" id="IPR027359">
    <property type="entry name" value="Volt_channel_dom_sf"/>
</dbReference>
<feature type="transmembrane region" description="Helical" evidence="12">
    <location>
        <begin position="25"/>
        <end position="47"/>
    </location>
</feature>
<evidence type="ECO:0000256" key="10">
    <source>
        <dbReference type="ARBA" id="ARBA00023136"/>
    </source>
</evidence>
<dbReference type="InterPro" id="IPR005821">
    <property type="entry name" value="Ion_trans_dom"/>
</dbReference>
<keyword evidence="4 12" id="KW-0812">Transmembrane</keyword>
<evidence type="ECO:0000256" key="7">
    <source>
        <dbReference type="ARBA" id="ARBA00022958"/>
    </source>
</evidence>
<evidence type="ECO:0000256" key="5">
    <source>
        <dbReference type="ARBA" id="ARBA00022826"/>
    </source>
</evidence>
<feature type="domain" description="Ion transport" evidence="13">
    <location>
        <begin position="21"/>
        <end position="237"/>
    </location>
</feature>
<keyword evidence="15" id="KW-1185">Reference proteome</keyword>
<keyword evidence="2" id="KW-0813">Transport</keyword>
<dbReference type="GO" id="GO:0008076">
    <property type="term" value="C:voltage-gated potassium channel complex"/>
    <property type="evidence" value="ECO:0007669"/>
    <property type="project" value="InterPro"/>
</dbReference>
<reference evidence="14 15" key="1">
    <citation type="submission" date="2018-06" db="EMBL/GenBank/DDBJ databases">
        <title>Genomic Encyclopedia of Archaeal and Bacterial Type Strains, Phase II (KMG-II): from individual species to whole genera.</title>
        <authorList>
            <person name="Goeker M."/>
        </authorList>
    </citation>
    <scope>NUCLEOTIDE SEQUENCE [LARGE SCALE GENOMIC DNA]</scope>
    <source>
        <strain evidence="14 15">DSM 19830</strain>
    </source>
</reference>
<keyword evidence="3" id="KW-0633">Potassium transport</keyword>
<dbReference type="Gene3D" id="1.10.287.70">
    <property type="match status" value="1"/>
</dbReference>
<evidence type="ECO:0000256" key="6">
    <source>
        <dbReference type="ARBA" id="ARBA00022882"/>
    </source>
</evidence>
<evidence type="ECO:0000313" key="15">
    <source>
        <dbReference type="Proteomes" id="UP000248882"/>
    </source>
</evidence>
<dbReference type="GO" id="GO:0001508">
    <property type="term" value="P:action potential"/>
    <property type="evidence" value="ECO:0007669"/>
    <property type="project" value="TreeGrafter"/>
</dbReference>
<dbReference type="PRINTS" id="PR00169">
    <property type="entry name" value="KCHANNEL"/>
</dbReference>